<dbReference type="InterPro" id="IPR011009">
    <property type="entry name" value="Kinase-like_dom_sf"/>
</dbReference>
<proteinExistence type="predicted"/>
<accession>A0A3N1Y262</accession>
<gene>
    <name evidence="1" type="ORF">EDC57_1817</name>
</gene>
<dbReference type="Pfam" id="PF13671">
    <property type="entry name" value="AAA_33"/>
    <property type="match status" value="1"/>
</dbReference>
<dbReference type="InterPro" id="IPR052732">
    <property type="entry name" value="Cell-binding_unc_protein"/>
</dbReference>
<evidence type="ECO:0000313" key="2">
    <source>
        <dbReference type="Proteomes" id="UP000276634"/>
    </source>
</evidence>
<dbReference type="SUPFAM" id="SSF52540">
    <property type="entry name" value="P-loop containing nucleoside triphosphate hydrolases"/>
    <property type="match status" value="1"/>
</dbReference>
<evidence type="ECO:0000313" key="1">
    <source>
        <dbReference type="EMBL" id="ROR32611.1"/>
    </source>
</evidence>
<sequence>MQERPPLVEALLRPQTYGGGVDRVELVETHISWVFLAGDRAYKVKKPVDLGFLDFTTLERRRRFCEEELRLNRRLAPELYLAVIPITGTPQAPRLGGEGTPIEYALVMRRFDQEALLDRLLARGALAPAELEQAAADIARFHARAAVADPASRFGRPETVHAPVRDNFAHMRRLSQAAAVRQRLDRLEAWAEDAYARLAPVMEARRRDGRVRECHGDIHLGNMARVDGRVRVFDAIEFNDDFRWIDTASDLAFPVMDLHDRGRPDLATVFLDAYLEAGGDWEALRLLRYYMAYRANVRAKVTLIRAAQAPAEAAALEERAVAYLDLADALARGRRPALVLCCGPSGAGKSHWARRLAPALGAVRVRSDVERKRLFGLAPTERAAAAPGEGIYTPEASRRTYARLAEIAAMGLEARFPVVVDAAALSRAQRAGLREVAAAAGCPFVILAFHAPPEVLRSRVARRARSGHDASDADLEVLAAQLRTLEPPHADEADRVIDLDGHRAVDVAALAAAVEELTRG</sequence>
<protein>
    <recommendedName>
        <fullName evidence="3">Aminoglycoside phosphotransferase domain-containing protein</fullName>
    </recommendedName>
</protein>
<dbReference type="AlphaFoldDB" id="A0A3N1Y262"/>
<dbReference type="SUPFAM" id="SSF56112">
    <property type="entry name" value="Protein kinase-like (PK-like)"/>
    <property type="match status" value="1"/>
</dbReference>
<dbReference type="Proteomes" id="UP000276634">
    <property type="component" value="Unassembled WGS sequence"/>
</dbReference>
<evidence type="ECO:0008006" key="3">
    <source>
        <dbReference type="Google" id="ProtNLM"/>
    </source>
</evidence>
<dbReference type="RefSeq" id="WP_123401529.1">
    <property type="nucleotide sequence ID" value="NZ_RJVI01000002.1"/>
</dbReference>
<dbReference type="Gene3D" id="3.90.1200.10">
    <property type="match status" value="1"/>
</dbReference>
<comment type="caution">
    <text evidence="1">The sequence shown here is derived from an EMBL/GenBank/DDBJ whole genome shotgun (WGS) entry which is preliminary data.</text>
</comment>
<dbReference type="PANTHER" id="PTHR43883">
    <property type="entry name" value="SLR0207 PROTEIN"/>
    <property type="match status" value="1"/>
</dbReference>
<dbReference type="PANTHER" id="PTHR43883:SF1">
    <property type="entry name" value="GLUCONOKINASE"/>
    <property type="match status" value="1"/>
</dbReference>
<organism evidence="1 2">
    <name type="scientific">Inmirania thermothiophila</name>
    <dbReference type="NCBI Taxonomy" id="1750597"/>
    <lineage>
        <taxon>Bacteria</taxon>
        <taxon>Pseudomonadati</taxon>
        <taxon>Pseudomonadota</taxon>
        <taxon>Gammaproteobacteria</taxon>
        <taxon>Chromatiales</taxon>
        <taxon>Ectothiorhodospiraceae</taxon>
        <taxon>Inmirania</taxon>
    </lineage>
</organism>
<keyword evidence="2" id="KW-1185">Reference proteome</keyword>
<dbReference type="EMBL" id="RJVI01000002">
    <property type="protein sequence ID" value="ROR32611.1"/>
    <property type="molecule type" value="Genomic_DNA"/>
</dbReference>
<dbReference type="InterPro" id="IPR027417">
    <property type="entry name" value="P-loop_NTPase"/>
</dbReference>
<dbReference type="OrthoDB" id="9810277at2"/>
<reference evidence="1 2" key="1">
    <citation type="submission" date="2018-11" db="EMBL/GenBank/DDBJ databases">
        <title>Genomic Encyclopedia of Type Strains, Phase IV (KMG-IV): sequencing the most valuable type-strain genomes for metagenomic binning, comparative biology and taxonomic classification.</title>
        <authorList>
            <person name="Goeker M."/>
        </authorList>
    </citation>
    <scope>NUCLEOTIDE SEQUENCE [LARGE SCALE GENOMIC DNA]</scope>
    <source>
        <strain evidence="1 2">DSM 100275</strain>
    </source>
</reference>
<dbReference type="Gene3D" id="3.40.50.300">
    <property type="entry name" value="P-loop containing nucleotide triphosphate hydrolases"/>
    <property type="match status" value="1"/>
</dbReference>
<name>A0A3N1Y262_9GAMM</name>